<protein>
    <submittedName>
        <fullName evidence="1">Uncharacterized protein</fullName>
    </submittedName>
</protein>
<sequence length="205" mass="23126">HYRQPLPPKPPPQFLLFLCGKRADIDHPLFVRPQLVDLSFLLRGLSESLLRYHSAGIKHYYFCNLITEDHDSFPSNLPPQATLVVRTTPNPSCPRLRSTFGLQRKEAVKTGLFCDGHGHANWRLRRIPLGRFPHDDCHPRPAIHATTPRLLPLPLQQPLARLHPPPFILKPTTIPSEIPHTGAGRVGKPCRNWPTDWSLAAALAT</sequence>
<name>A0A9P4XXM9_CRYP1</name>
<feature type="non-terminal residue" evidence="1">
    <location>
        <position position="1"/>
    </location>
</feature>
<evidence type="ECO:0000313" key="1">
    <source>
        <dbReference type="EMBL" id="KAF3762809.1"/>
    </source>
</evidence>
<dbReference type="AlphaFoldDB" id="A0A9P4XXM9"/>
<proteinExistence type="predicted"/>
<organism evidence="1 2">
    <name type="scientific">Cryphonectria parasitica (strain ATCC 38755 / EP155)</name>
    <dbReference type="NCBI Taxonomy" id="660469"/>
    <lineage>
        <taxon>Eukaryota</taxon>
        <taxon>Fungi</taxon>
        <taxon>Dikarya</taxon>
        <taxon>Ascomycota</taxon>
        <taxon>Pezizomycotina</taxon>
        <taxon>Sordariomycetes</taxon>
        <taxon>Sordariomycetidae</taxon>
        <taxon>Diaporthales</taxon>
        <taxon>Cryphonectriaceae</taxon>
        <taxon>Cryphonectria-Endothia species complex</taxon>
        <taxon>Cryphonectria</taxon>
    </lineage>
</organism>
<comment type="caution">
    <text evidence="1">The sequence shown here is derived from an EMBL/GenBank/DDBJ whole genome shotgun (WGS) entry which is preliminary data.</text>
</comment>
<dbReference type="EMBL" id="MU032350">
    <property type="protein sequence ID" value="KAF3762809.1"/>
    <property type="molecule type" value="Genomic_DNA"/>
</dbReference>
<dbReference type="RefSeq" id="XP_040773788.1">
    <property type="nucleotide sequence ID" value="XM_040923720.1"/>
</dbReference>
<reference evidence="1" key="1">
    <citation type="journal article" date="2020" name="Phytopathology">
        <title>Genome sequence of the chestnut blight fungus Cryphonectria parasitica EP155: A fundamental resource for an archetypical invasive plant pathogen.</title>
        <authorList>
            <person name="Crouch J.A."/>
            <person name="Dawe A."/>
            <person name="Aerts A."/>
            <person name="Barry K."/>
            <person name="Churchill A.C.L."/>
            <person name="Grimwood J."/>
            <person name="Hillman B."/>
            <person name="Milgroom M.G."/>
            <person name="Pangilinan J."/>
            <person name="Smith M."/>
            <person name="Salamov A."/>
            <person name="Schmutz J."/>
            <person name="Yadav J."/>
            <person name="Grigoriev I.V."/>
            <person name="Nuss D."/>
        </authorList>
    </citation>
    <scope>NUCLEOTIDE SEQUENCE</scope>
    <source>
        <strain evidence="1">EP155</strain>
    </source>
</reference>
<dbReference type="GeneID" id="63840849"/>
<dbReference type="Proteomes" id="UP000803844">
    <property type="component" value="Unassembled WGS sequence"/>
</dbReference>
<accession>A0A9P4XXM9</accession>
<evidence type="ECO:0000313" key="2">
    <source>
        <dbReference type="Proteomes" id="UP000803844"/>
    </source>
</evidence>
<gene>
    <name evidence="1" type="ORF">M406DRAFT_357595</name>
</gene>
<keyword evidence="2" id="KW-1185">Reference proteome</keyword>